<gene>
    <name evidence="4" type="ORF">A2951_03080</name>
</gene>
<accession>A0A1G1YQK0</accession>
<comment type="caution">
    <text evidence="4">The sequence shown here is derived from an EMBL/GenBank/DDBJ whole genome shotgun (WGS) entry which is preliminary data.</text>
</comment>
<reference evidence="4 5" key="1">
    <citation type="journal article" date="2016" name="Nat. Commun.">
        <title>Thousands of microbial genomes shed light on interconnected biogeochemical processes in an aquifer system.</title>
        <authorList>
            <person name="Anantharaman K."/>
            <person name="Brown C.T."/>
            <person name="Hug L.A."/>
            <person name="Sharon I."/>
            <person name="Castelle C.J."/>
            <person name="Probst A.J."/>
            <person name="Thomas B.C."/>
            <person name="Singh A."/>
            <person name="Wilkins M.J."/>
            <person name="Karaoz U."/>
            <person name="Brodie E.L."/>
            <person name="Williams K.H."/>
            <person name="Hubbard S.S."/>
            <person name="Banfield J.F."/>
        </authorList>
    </citation>
    <scope>NUCLEOTIDE SEQUENCE [LARGE SCALE GENOMIC DNA]</scope>
</reference>
<evidence type="ECO:0000256" key="3">
    <source>
        <dbReference type="ARBA" id="ARBA00022691"/>
    </source>
</evidence>
<dbReference type="PANTHER" id="PTHR13610:SF11">
    <property type="entry name" value="METHYLTRANSFERASE DOMAIN-CONTAINING PROTEIN"/>
    <property type="match status" value="1"/>
</dbReference>
<name>A0A1G1YQK0_9BACT</name>
<dbReference type="GO" id="GO:0032259">
    <property type="term" value="P:methylation"/>
    <property type="evidence" value="ECO:0007669"/>
    <property type="project" value="UniProtKB-KW"/>
</dbReference>
<sequence>MLFTFAWGGISAAPWVPLWKRDIRRMLRLANVKPNELVYDLGAGDGRILLCAAGEFQARAVGLELAVLPYTLGCIKLRLAGLAGKAKLRYANFFSHSVGDADVICVFLTPQAMQKLKPKFEAECKPGCRIVSFAFHVPGWQPTNIDKPNQKTTAIYLYQRP</sequence>
<dbReference type="EMBL" id="MHIQ01000030">
    <property type="protein sequence ID" value="OGY54628.1"/>
    <property type="molecule type" value="Genomic_DNA"/>
</dbReference>
<evidence type="ECO:0000313" key="4">
    <source>
        <dbReference type="EMBL" id="OGY54628.1"/>
    </source>
</evidence>
<evidence type="ECO:0000256" key="1">
    <source>
        <dbReference type="ARBA" id="ARBA00022603"/>
    </source>
</evidence>
<proteinExistence type="predicted"/>
<dbReference type="Gene3D" id="3.40.50.150">
    <property type="entry name" value="Vaccinia Virus protein VP39"/>
    <property type="match status" value="1"/>
</dbReference>
<dbReference type="InterPro" id="IPR029063">
    <property type="entry name" value="SAM-dependent_MTases_sf"/>
</dbReference>
<evidence type="ECO:0008006" key="6">
    <source>
        <dbReference type="Google" id="ProtNLM"/>
    </source>
</evidence>
<keyword evidence="1" id="KW-0489">Methyltransferase</keyword>
<dbReference type="InterPro" id="IPR026170">
    <property type="entry name" value="FAM173A/B"/>
</dbReference>
<dbReference type="Proteomes" id="UP000178944">
    <property type="component" value="Unassembled WGS sequence"/>
</dbReference>
<evidence type="ECO:0000256" key="2">
    <source>
        <dbReference type="ARBA" id="ARBA00022679"/>
    </source>
</evidence>
<dbReference type="SUPFAM" id="SSF53335">
    <property type="entry name" value="S-adenosyl-L-methionine-dependent methyltransferases"/>
    <property type="match status" value="1"/>
</dbReference>
<protein>
    <recommendedName>
        <fullName evidence="6">DOT1 domain-containing protein</fullName>
    </recommendedName>
</protein>
<organism evidence="4 5">
    <name type="scientific">Candidatus Buchananbacteria bacterium RIFCSPLOWO2_01_FULL_56_15</name>
    <dbReference type="NCBI Taxonomy" id="1797547"/>
    <lineage>
        <taxon>Bacteria</taxon>
        <taxon>Candidatus Buchananiibacteriota</taxon>
    </lineage>
</organism>
<evidence type="ECO:0000313" key="5">
    <source>
        <dbReference type="Proteomes" id="UP000178944"/>
    </source>
</evidence>
<dbReference type="AlphaFoldDB" id="A0A1G1YQK0"/>
<keyword evidence="2" id="KW-0808">Transferase</keyword>
<dbReference type="PANTHER" id="PTHR13610">
    <property type="entry name" value="METHYLTRANSFERASE DOMAIN-CONTAINING PROTEIN"/>
    <property type="match status" value="1"/>
</dbReference>
<dbReference type="GO" id="GO:0016279">
    <property type="term" value="F:protein-lysine N-methyltransferase activity"/>
    <property type="evidence" value="ECO:0007669"/>
    <property type="project" value="InterPro"/>
</dbReference>
<keyword evidence="3" id="KW-0949">S-adenosyl-L-methionine</keyword>